<organism evidence="1 2">
    <name type="scientific">Vibrio maritimus</name>
    <dbReference type="NCBI Taxonomy" id="990268"/>
    <lineage>
        <taxon>Bacteria</taxon>
        <taxon>Pseudomonadati</taxon>
        <taxon>Pseudomonadota</taxon>
        <taxon>Gammaproteobacteria</taxon>
        <taxon>Vibrionales</taxon>
        <taxon>Vibrionaceae</taxon>
        <taxon>Vibrio</taxon>
    </lineage>
</organism>
<evidence type="ECO:0000313" key="1">
    <source>
        <dbReference type="EMBL" id="GAL21827.1"/>
    </source>
</evidence>
<evidence type="ECO:0000313" key="2">
    <source>
        <dbReference type="Proteomes" id="UP000029228"/>
    </source>
</evidence>
<name>A0A090SR26_9VIBR</name>
<accession>A0A090SR26</accession>
<proteinExistence type="predicted"/>
<dbReference type="STRING" id="990268.JCM19235_1649"/>
<dbReference type="EMBL" id="BBMR01000009">
    <property type="protein sequence ID" value="GAL21827.1"/>
    <property type="molecule type" value="Genomic_DNA"/>
</dbReference>
<dbReference type="GO" id="GO:0004222">
    <property type="term" value="F:metalloendopeptidase activity"/>
    <property type="evidence" value="ECO:0007669"/>
    <property type="project" value="InterPro"/>
</dbReference>
<comment type="caution">
    <text evidence="1">The sequence shown here is derived from an EMBL/GenBank/DDBJ whole genome shotgun (WGS) entry which is preliminary data.</text>
</comment>
<dbReference type="Gene3D" id="3.40.390.30">
    <property type="entry name" value="Metalloproteases ('zincins'), catalytic domain"/>
    <property type="match status" value="1"/>
</dbReference>
<reference evidence="1 2" key="2">
    <citation type="submission" date="2014-09" db="EMBL/GenBank/DDBJ databases">
        <authorList>
            <consortium name="NBRP consortium"/>
            <person name="Sawabe T."/>
            <person name="Meirelles P."/>
            <person name="Nakanishi M."/>
            <person name="Sayaka M."/>
            <person name="Hattori M."/>
            <person name="Ohkuma M."/>
        </authorList>
    </citation>
    <scope>NUCLEOTIDE SEQUENCE [LARGE SCALE GENOMIC DNA]</scope>
    <source>
        <strain evidence="2">JCM19235</strain>
    </source>
</reference>
<dbReference type="AlphaFoldDB" id="A0A090SR26"/>
<keyword evidence="2" id="KW-1185">Reference proteome</keyword>
<reference evidence="1 2" key="1">
    <citation type="submission" date="2014-09" db="EMBL/GenBank/DDBJ databases">
        <title>Vibrio maritimus JCM 19235. (C45) whole genome shotgun sequence.</title>
        <authorList>
            <person name="Sawabe T."/>
            <person name="Meirelles P."/>
            <person name="Nakanishi M."/>
            <person name="Sayaka M."/>
            <person name="Hattori M."/>
            <person name="Ohkuma M."/>
        </authorList>
    </citation>
    <scope>NUCLEOTIDE SEQUENCE [LARGE SCALE GENOMIC DNA]</scope>
    <source>
        <strain evidence="2">JCM19235</strain>
    </source>
</reference>
<sequence>MSIELDLQLAVESEQGLPSAEDFQRWLNKTIVPFQKEAELTIRIVDEQESHQSIMSTVVKISRRMYCHFHSRPLQASR</sequence>
<gene>
    <name evidence="1" type="ORF">JCM19235_1649</name>
</gene>
<dbReference type="Proteomes" id="UP000029228">
    <property type="component" value="Unassembled WGS sequence"/>
</dbReference>
<keyword evidence="1" id="KW-0378">Hydrolase</keyword>
<protein>
    <submittedName>
        <fullName evidence="1">Metal-dependent hydrolase YbeY</fullName>
    </submittedName>
</protein>
<dbReference type="InterPro" id="IPR023091">
    <property type="entry name" value="MetalPrtase_cat_dom_sf_prd"/>
</dbReference>